<dbReference type="EMBL" id="CP045871">
    <property type="protein sequence ID" value="QGG79454.1"/>
    <property type="molecule type" value="Genomic_DNA"/>
</dbReference>
<dbReference type="EC" id="1.1.1.30" evidence="3"/>
<accession>A0A5Q2Q975</accession>
<organism evidence="3 4">
    <name type="scientific">Litorivicinus lipolyticus</name>
    <dbReference type="NCBI Taxonomy" id="418701"/>
    <lineage>
        <taxon>Bacteria</taxon>
        <taxon>Pseudomonadati</taxon>
        <taxon>Pseudomonadota</taxon>
        <taxon>Gammaproteobacteria</taxon>
        <taxon>Oceanospirillales</taxon>
        <taxon>Litorivicinaceae</taxon>
        <taxon>Litorivicinus</taxon>
    </lineage>
</organism>
<evidence type="ECO:0000313" key="3">
    <source>
        <dbReference type="EMBL" id="QGG79454.1"/>
    </source>
</evidence>
<dbReference type="PRINTS" id="PR00081">
    <property type="entry name" value="GDHRDH"/>
</dbReference>
<evidence type="ECO:0000256" key="1">
    <source>
        <dbReference type="ARBA" id="ARBA00006484"/>
    </source>
</evidence>
<dbReference type="PANTHER" id="PTHR42879">
    <property type="entry name" value="3-OXOACYL-(ACYL-CARRIER-PROTEIN) REDUCTASE"/>
    <property type="match status" value="1"/>
</dbReference>
<dbReference type="Pfam" id="PF00106">
    <property type="entry name" value="adh_short"/>
    <property type="match status" value="1"/>
</dbReference>
<reference evidence="3 4" key="1">
    <citation type="submission" date="2019-11" db="EMBL/GenBank/DDBJ databases">
        <authorList>
            <person name="Khan S.A."/>
            <person name="Jeon C.O."/>
            <person name="Chun B.H."/>
        </authorList>
    </citation>
    <scope>NUCLEOTIDE SEQUENCE [LARGE SCALE GENOMIC DNA]</scope>
    <source>
        <strain evidence="3 4">IMCC 1097</strain>
    </source>
</reference>
<dbReference type="AlphaFoldDB" id="A0A5Q2Q975"/>
<dbReference type="GO" id="GO:0003858">
    <property type="term" value="F:3-hydroxybutyrate dehydrogenase activity"/>
    <property type="evidence" value="ECO:0007669"/>
    <property type="project" value="UniProtKB-EC"/>
</dbReference>
<dbReference type="PANTHER" id="PTHR42879:SF2">
    <property type="entry name" value="3-OXOACYL-[ACYL-CARRIER-PROTEIN] REDUCTASE FABG"/>
    <property type="match status" value="1"/>
</dbReference>
<dbReference type="PRINTS" id="PR00080">
    <property type="entry name" value="SDRFAMILY"/>
</dbReference>
<name>A0A5Q2Q975_9GAMM</name>
<dbReference type="InterPro" id="IPR050259">
    <property type="entry name" value="SDR"/>
</dbReference>
<dbReference type="InterPro" id="IPR002347">
    <property type="entry name" value="SDR_fam"/>
</dbReference>
<dbReference type="Gene3D" id="3.40.50.720">
    <property type="entry name" value="NAD(P)-binding Rossmann-like Domain"/>
    <property type="match status" value="1"/>
</dbReference>
<evidence type="ECO:0000256" key="2">
    <source>
        <dbReference type="RuleBase" id="RU000363"/>
    </source>
</evidence>
<dbReference type="InterPro" id="IPR011294">
    <property type="entry name" value="3-OHbutyrate_DH"/>
</dbReference>
<dbReference type="InterPro" id="IPR036291">
    <property type="entry name" value="NAD(P)-bd_dom_sf"/>
</dbReference>
<comment type="similarity">
    <text evidence="1 2">Belongs to the short-chain dehydrogenases/reductases (SDR) family.</text>
</comment>
<evidence type="ECO:0000313" key="4">
    <source>
        <dbReference type="Proteomes" id="UP000388235"/>
    </source>
</evidence>
<keyword evidence="4" id="KW-1185">Reference proteome</keyword>
<dbReference type="RefSeq" id="WP_153712958.1">
    <property type="nucleotide sequence ID" value="NZ_CP045871.1"/>
</dbReference>
<dbReference type="NCBIfam" id="NF009093">
    <property type="entry name" value="PRK12429.1"/>
    <property type="match status" value="1"/>
</dbReference>
<dbReference type="Proteomes" id="UP000388235">
    <property type="component" value="Chromosome"/>
</dbReference>
<protein>
    <submittedName>
        <fullName evidence="3">3-hydroxybutyrate dehydrogenase</fullName>
        <ecNumber evidence="3">1.1.1.30</ecNumber>
    </submittedName>
</protein>
<proteinExistence type="inferred from homology"/>
<dbReference type="FunFam" id="3.40.50.720:FF:000084">
    <property type="entry name" value="Short-chain dehydrogenase reductase"/>
    <property type="match status" value="1"/>
</dbReference>
<dbReference type="KEGG" id="llp:GH975_02270"/>
<dbReference type="OrthoDB" id="9786435at2"/>
<dbReference type="SUPFAM" id="SSF51735">
    <property type="entry name" value="NAD(P)-binding Rossmann-fold domains"/>
    <property type="match status" value="1"/>
</dbReference>
<gene>
    <name evidence="3" type="ORF">GH975_02270</name>
</gene>
<sequence length="253" mass="26744">MSQQTVLITGAGSGIGQGIAQYLAEHGFDIVATDLQLDSAQATADAITASGGRARAFAMDVTSEAQTQAVFDQVGPVHGLINNAGVQHIDPIEDFPKDRWAQLIQIMLVGPAITTGVAVKRMRSQGYGRIINLGSIHGLIASPYKSAYISAKHGLLGLSKTVALETADTDITINTVCPAYVKTPLVEKQIADQARTRGISAQEVVEQVMLKPMPKKAFISFEELGGTCAYLMSPAARNMTGQALVLDGGWTCT</sequence>
<keyword evidence="3" id="KW-0560">Oxidoreductase</keyword>
<dbReference type="NCBIfam" id="TIGR01963">
    <property type="entry name" value="PHB_DH"/>
    <property type="match status" value="1"/>
</dbReference>